<organism evidence="1 2">
    <name type="scientific">Oikopleura dioica</name>
    <name type="common">Tunicate</name>
    <dbReference type="NCBI Taxonomy" id="34765"/>
    <lineage>
        <taxon>Eukaryota</taxon>
        <taxon>Metazoa</taxon>
        <taxon>Chordata</taxon>
        <taxon>Tunicata</taxon>
        <taxon>Appendicularia</taxon>
        <taxon>Copelata</taxon>
        <taxon>Oikopleuridae</taxon>
        <taxon>Oikopleura</taxon>
    </lineage>
</organism>
<dbReference type="InterPro" id="IPR046938">
    <property type="entry name" value="DNA_clamp_sf"/>
</dbReference>
<accession>A0ABN7T002</accession>
<keyword evidence="2" id="KW-1185">Reference proteome</keyword>
<dbReference type="SUPFAM" id="SSF55979">
    <property type="entry name" value="DNA clamp"/>
    <property type="match status" value="1"/>
</dbReference>
<evidence type="ECO:0000313" key="2">
    <source>
        <dbReference type="Proteomes" id="UP001158576"/>
    </source>
</evidence>
<sequence>MAAKKRVEKYTKEIDEIGAETSVLGKNLLIFLSLIHHEQLRLMFLAAYNKPVEIRTKLAPIAKIGYKTKMIFTPSGIKIETSDEAGLNRVCVELDATQFKLYTCCETFAVKVSTPKLIESVNASGEHCCLKWEVTVDKNFNLVLRRELVADYNLCALVSCHVAPLTLVKMEDKLPSYGKQTGEFKLDSNCFQLPSSVAFPLKIAVDSGNQKLRFSNSESLGNALDGTFNPARPVKSVTITAKDGKAIKDASFSLNQKWTESLSAAAKNSEEGTVTVDEKIHISFTKTTTKIADFVLEMD</sequence>
<dbReference type="Gene3D" id="3.70.10.10">
    <property type="match status" value="1"/>
</dbReference>
<name>A0ABN7T002_OIKDI</name>
<reference evidence="1 2" key="1">
    <citation type="submission" date="2021-04" db="EMBL/GenBank/DDBJ databases">
        <authorList>
            <person name="Bliznina A."/>
        </authorList>
    </citation>
    <scope>NUCLEOTIDE SEQUENCE [LARGE SCALE GENOMIC DNA]</scope>
</reference>
<proteinExistence type="predicted"/>
<evidence type="ECO:0000313" key="1">
    <source>
        <dbReference type="EMBL" id="CAG5107930.1"/>
    </source>
</evidence>
<protein>
    <submittedName>
        <fullName evidence="1">Oidioi.mRNA.OKI2018_I69.chr1.g3558.t1.cds</fullName>
    </submittedName>
</protein>
<dbReference type="Proteomes" id="UP001158576">
    <property type="component" value="Chromosome 1"/>
</dbReference>
<dbReference type="EMBL" id="OU015566">
    <property type="protein sequence ID" value="CAG5107930.1"/>
    <property type="molecule type" value="Genomic_DNA"/>
</dbReference>
<gene>
    <name evidence="1" type="ORF">OKIOD_LOCUS12323</name>
</gene>